<protein>
    <recommendedName>
        <fullName evidence="1">PiggyBac transposable element-derived protein domain-containing protein</fullName>
    </recommendedName>
</protein>
<dbReference type="Proteomes" id="UP000299102">
    <property type="component" value="Unassembled WGS sequence"/>
</dbReference>
<proteinExistence type="predicted"/>
<organism evidence="2 3">
    <name type="scientific">Eumeta variegata</name>
    <name type="common">Bagworm moth</name>
    <name type="synonym">Eumeta japonica</name>
    <dbReference type="NCBI Taxonomy" id="151549"/>
    <lineage>
        <taxon>Eukaryota</taxon>
        <taxon>Metazoa</taxon>
        <taxon>Ecdysozoa</taxon>
        <taxon>Arthropoda</taxon>
        <taxon>Hexapoda</taxon>
        <taxon>Insecta</taxon>
        <taxon>Pterygota</taxon>
        <taxon>Neoptera</taxon>
        <taxon>Endopterygota</taxon>
        <taxon>Lepidoptera</taxon>
        <taxon>Glossata</taxon>
        <taxon>Ditrysia</taxon>
        <taxon>Tineoidea</taxon>
        <taxon>Psychidae</taxon>
        <taxon>Oiketicinae</taxon>
        <taxon>Eumeta</taxon>
    </lineage>
</organism>
<evidence type="ECO:0000313" key="3">
    <source>
        <dbReference type="Proteomes" id="UP000299102"/>
    </source>
</evidence>
<dbReference type="InterPro" id="IPR029526">
    <property type="entry name" value="PGBD"/>
</dbReference>
<dbReference type="OrthoDB" id="7457442at2759"/>
<accession>A0A4C1VMP5</accession>
<dbReference type="STRING" id="151549.A0A4C1VMP5"/>
<reference evidence="2 3" key="1">
    <citation type="journal article" date="2019" name="Commun. Biol.">
        <title>The bagworm genome reveals a unique fibroin gene that provides high tensile strength.</title>
        <authorList>
            <person name="Kono N."/>
            <person name="Nakamura H."/>
            <person name="Ohtoshi R."/>
            <person name="Tomita M."/>
            <person name="Numata K."/>
            <person name="Arakawa K."/>
        </authorList>
    </citation>
    <scope>NUCLEOTIDE SEQUENCE [LARGE SCALE GENOMIC DNA]</scope>
</reference>
<dbReference type="EMBL" id="BGZK01000369">
    <property type="protein sequence ID" value="GBP39627.1"/>
    <property type="molecule type" value="Genomic_DNA"/>
</dbReference>
<name>A0A4C1VMP5_EUMVA</name>
<gene>
    <name evidence="2" type="ORF">EVAR_25450_1</name>
</gene>
<dbReference type="AlphaFoldDB" id="A0A4C1VMP5"/>
<evidence type="ECO:0000259" key="1">
    <source>
        <dbReference type="Pfam" id="PF13843"/>
    </source>
</evidence>
<keyword evidence="3" id="KW-1185">Reference proteome</keyword>
<feature type="domain" description="PiggyBac transposable element-derived protein" evidence="1">
    <location>
        <begin position="67"/>
        <end position="135"/>
    </location>
</feature>
<sequence length="152" mass="17308">MGSHSLRESEICDLLHQNDSEDGFEDDDDSVIDPDFQPLLEDLDLFSHCEENTGVHIDAIIEESKCSVAYKIEPETGAENVMLTEEPDLRVSSNVVVRMARGIPRHQNYQLYFDNYFTSLALLEYLAKDGILSLGQYNAITFQIANYQLTRK</sequence>
<evidence type="ECO:0000313" key="2">
    <source>
        <dbReference type="EMBL" id="GBP39627.1"/>
    </source>
</evidence>
<dbReference type="Pfam" id="PF13843">
    <property type="entry name" value="DDE_Tnp_1_7"/>
    <property type="match status" value="1"/>
</dbReference>
<comment type="caution">
    <text evidence="2">The sequence shown here is derived from an EMBL/GenBank/DDBJ whole genome shotgun (WGS) entry which is preliminary data.</text>
</comment>